<feature type="transmembrane region" description="Helical" evidence="1">
    <location>
        <begin position="135"/>
        <end position="156"/>
    </location>
</feature>
<dbReference type="RefSeq" id="WP_127938772.1">
    <property type="nucleotide sequence ID" value="NZ_SAUN01000001.1"/>
</dbReference>
<sequence length="160" mass="18130">MTFLPREYHHRWVLPNRDCVVRAMFNVEQLLKPAAKEIEIEIELADAGRIHAADLRSAFAHPHARGVKMSVFDAGYRICIHADLESSPLTIEVTGYGSVPQEVRDAISKEIRPYALPDTRKPWPKRLWRWLRADLLREIVAGVIVTAILGAIGWAVSQLT</sequence>
<dbReference type="Proteomes" id="UP000284824">
    <property type="component" value="Unassembled WGS sequence"/>
</dbReference>
<keyword evidence="3" id="KW-1185">Reference proteome</keyword>
<accession>A0A438MLQ9</accession>
<keyword evidence="1" id="KW-1133">Transmembrane helix</keyword>
<keyword evidence="1" id="KW-0472">Membrane</keyword>
<name>A0A438MLQ9_9ACTN</name>
<gene>
    <name evidence="2" type="ORF">EDD27_9414</name>
</gene>
<dbReference type="AlphaFoldDB" id="A0A438MLQ9"/>
<evidence type="ECO:0000313" key="3">
    <source>
        <dbReference type="Proteomes" id="UP000284824"/>
    </source>
</evidence>
<dbReference type="EMBL" id="SAUN01000001">
    <property type="protein sequence ID" value="RVX46525.1"/>
    <property type="molecule type" value="Genomic_DNA"/>
</dbReference>
<dbReference type="OrthoDB" id="9908336at2"/>
<reference evidence="2 3" key="1">
    <citation type="submission" date="2019-01" db="EMBL/GenBank/DDBJ databases">
        <title>Sequencing the genomes of 1000 actinobacteria strains.</title>
        <authorList>
            <person name="Klenk H.-P."/>
        </authorList>
    </citation>
    <scope>NUCLEOTIDE SEQUENCE [LARGE SCALE GENOMIC DNA]</scope>
    <source>
        <strain evidence="2 3">DSM 43925</strain>
    </source>
</reference>
<protein>
    <submittedName>
        <fullName evidence="2">Uncharacterized protein</fullName>
    </submittedName>
</protein>
<evidence type="ECO:0000256" key="1">
    <source>
        <dbReference type="SAM" id="Phobius"/>
    </source>
</evidence>
<comment type="caution">
    <text evidence="2">The sequence shown here is derived from an EMBL/GenBank/DDBJ whole genome shotgun (WGS) entry which is preliminary data.</text>
</comment>
<keyword evidence="1" id="KW-0812">Transmembrane</keyword>
<organism evidence="2 3">
    <name type="scientific">Nonomuraea polychroma</name>
    <dbReference type="NCBI Taxonomy" id="46176"/>
    <lineage>
        <taxon>Bacteria</taxon>
        <taxon>Bacillati</taxon>
        <taxon>Actinomycetota</taxon>
        <taxon>Actinomycetes</taxon>
        <taxon>Streptosporangiales</taxon>
        <taxon>Streptosporangiaceae</taxon>
        <taxon>Nonomuraea</taxon>
    </lineage>
</organism>
<evidence type="ECO:0000313" key="2">
    <source>
        <dbReference type="EMBL" id="RVX46525.1"/>
    </source>
</evidence>
<proteinExistence type="predicted"/>